<dbReference type="AlphaFoldDB" id="A0A1S6ITG3"/>
<reference evidence="1 2" key="1">
    <citation type="journal article" date="2016" name="Int. J. Syst. Evol. Microbiol.">
        <title>Desulfotomaculum ferrireducens sp. nov., a moderately thermophilic sulfate-reducing and dissimilatory Fe(III)-reducing bacterium isolated from compost.</title>
        <authorList>
            <person name="Yang G."/>
            <person name="Guo J."/>
            <person name="Zhuang L."/>
            <person name="Yuan Y."/>
            <person name="Zhou S."/>
        </authorList>
    </citation>
    <scope>NUCLEOTIDE SEQUENCE [LARGE SCALE GENOMIC DNA]</scope>
    <source>
        <strain evidence="1 2">GSS09</strain>
    </source>
</reference>
<evidence type="ECO:0000313" key="2">
    <source>
        <dbReference type="Proteomes" id="UP000189464"/>
    </source>
</evidence>
<dbReference type="OrthoDB" id="1806293at2"/>
<accession>A0A1S6ITG3</accession>
<dbReference type="Gene3D" id="3.20.20.150">
    <property type="entry name" value="Divalent-metal-dependent TIM barrel enzymes"/>
    <property type="match status" value="1"/>
</dbReference>
<organism evidence="1 2">
    <name type="scientific">Desulforamulus ferrireducens</name>
    <dbReference type="NCBI Taxonomy" id="1833852"/>
    <lineage>
        <taxon>Bacteria</taxon>
        <taxon>Bacillati</taxon>
        <taxon>Bacillota</taxon>
        <taxon>Clostridia</taxon>
        <taxon>Eubacteriales</taxon>
        <taxon>Peptococcaceae</taxon>
        <taxon>Desulforamulus</taxon>
    </lineage>
</organism>
<proteinExistence type="predicted"/>
<sequence>MEDRIGISTASFCLWDIEPSTKIAVSQELEFTRIEIGLSTAKMLKEFHAASHLFPALKSFKHITVNAPWCRIDYGKNKQTERVIDYLKQLNEHLNIEGFVFRIDCISDFSLLEKSGLNIYLENSEKWGSWDKLRNILKATPYNCVLDVNRATRNEDYLKYLVDEFGDRISEVQLNGYKDDCYRVPLSVSGQYHLVDEVKDLEVPFIIEGLFPPGDYLSIIKERDIINEILIS</sequence>
<evidence type="ECO:0000313" key="1">
    <source>
        <dbReference type="EMBL" id="AQS58061.1"/>
    </source>
</evidence>
<dbReference type="RefSeq" id="WP_077713020.1">
    <property type="nucleotide sequence ID" value="NZ_CP019698.1"/>
</dbReference>
<dbReference type="Proteomes" id="UP000189464">
    <property type="component" value="Chromosome"/>
</dbReference>
<dbReference type="STRING" id="1833852.B0537_02490"/>
<gene>
    <name evidence="1" type="ORF">B0537_02490</name>
</gene>
<keyword evidence="2" id="KW-1185">Reference proteome</keyword>
<protein>
    <recommendedName>
        <fullName evidence="3">Xylose isomerase-like TIM barrel domain-containing protein</fullName>
    </recommendedName>
</protein>
<dbReference type="EMBL" id="CP019698">
    <property type="protein sequence ID" value="AQS58061.1"/>
    <property type="molecule type" value="Genomic_DNA"/>
</dbReference>
<evidence type="ECO:0008006" key="3">
    <source>
        <dbReference type="Google" id="ProtNLM"/>
    </source>
</evidence>
<name>A0A1S6ITG3_9FIRM</name>
<dbReference type="KEGG" id="dfg:B0537_02490"/>